<keyword evidence="5 8" id="KW-0472">Membrane</keyword>
<evidence type="ECO:0000256" key="4">
    <source>
        <dbReference type="ARBA" id="ARBA00023040"/>
    </source>
</evidence>
<evidence type="ECO:0000256" key="6">
    <source>
        <dbReference type="ARBA" id="ARBA00023170"/>
    </source>
</evidence>
<dbReference type="AlphaFoldDB" id="A0A9W2YRD0"/>
<evidence type="ECO:0000259" key="9">
    <source>
        <dbReference type="PROSITE" id="PS50262"/>
    </source>
</evidence>
<sequence>MITKSPSNLSNGEFNVTLSEEDLQEIVRLTRISNLILKTVPYFLLAFGIPGNVISIAVLSKPSMKDKIFTLFLVSLCLFNLLLLLFSLPRFIAKGFIGREIYFNSPKLCAFVKYATHTLIAISHWHLVVMCTWRLLYYKDNEETECYLPHSSPIVVAVLVIQVFIPSLLLIVVNLIIYFVHSKEIKSGLANKETASKVSQSMLVIVLASCLQFIITVFPVVVIVICNSVMFQLNTRLGAVKYELAYTVAYMLLYTNAATNFIIYCAFGNTFRRELFKMLMPKCVPKQLGPSQSGCSGVSDVSKAEKSVKYLFSYTHSPGPKHSFTVTSEVDPTDFNDLESGS</sequence>
<keyword evidence="6" id="KW-0675">Receptor</keyword>
<organism evidence="10 11">
    <name type="scientific">Biomphalaria glabrata</name>
    <name type="common">Bloodfluke planorb</name>
    <name type="synonym">Freshwater snail</name>
    <dbReference type="NCBI Taxonomy" id="6526"/>
    <lineage>
        <taxon>Eukaryota</taxon>
        <taxon>Metazoa</taxon>
        <taxon>Spiralia</taxon>
        <taxon>Lophotrochozoa</taxon>
        <taxon>Mollusca</taxon>
        <taxon>Gastropoda</taxon>
        <taxon>Heterobranchia</taxon>
        <taxon>Euthyneura</taxon>
        <taxon>Panpulmonata</taxon>
        <taxon>Hygrophila</taxon>
        <taxon>Lymnaeoidea</taxon>
        <taxon>Planorbidae</taxon>
        <taxon>Biomphalaria</taxon>
    </lineage>
</organism>
<dbReference type="SUPFAM" id="SSF81321">
    <property type="entry name" value="Family A G protein-coupled receptor-like"/>
    <property type="match status" value="1"/>
</dbReference>
<dbReference type="PANTHER" id="PTHR24243:SF230">
    <property type="entry name" value="G-PROTEIN COUPLED RECEPTORS FAMILY 1 PROFILE DOMAIN-CONTAINING PROTEIN"/>
    <property type="match status" value="1"/>
</dbReference>
<evidence type="ECO:0000313" key="10">
    <source>
        <dbReference type="Proteomes" id="UP001165740"/>
    </source>
</evidence>
<feature type="transmembrane region" description="Helical" evidence="8">
    <location>
        <begin position="114"/>
        <end position="136"/>
    </location>
</feature>
<evidence type="ECO:0000256" key="2">
    <source>
        <dbReference type="ARBA" id="ARBA00022692"/>
    </source>
</evidence>
<evidence type="ECO:0000256" key="8">
    <source>
        <dbReference type="SAM" id="Phobius"/>
    </source>
</evidence>
<dbReference type="GO" id="GO:0004930">
    <property type="term" value="F:G protein-coupled receptor activity"/>
    <property type="evidence" value="ECO:0007669"/>
    <property type="project" value="UniProtKB-KW"/>
</dbReference>
<accession>A0A9W2YRD0</accession>
<dbReference type="PANTHER" id="PTHR24243">
    <property type="entry name" value="G-PROTEIN COUPLED RECEPTOR"/>
    <property type="match status" value="1"/>
</dbReference>
<keyword evidence="2 8" id="KW-0812">Transmembrane</keyword>
<comment type="subcellular location">
    <subcellularLocation>
        <location evidence="1">Membrane</location>
        <topology evidence="1">Multi-pass membrane protein</topology>
    </subcellularLocation>
</comment>
<evidence type="ECO:0000256" key="7">
    <source>
        <dbReference type="ARBA" id="ARBA00023224"/>
    </source>
</evidence>
<dbReference type="RefSeq" id="XP_055865326.1">
    <property type="nucleotide sequence ID" value="XM_056009351.1"/>
</dbReference>
<dbReference type="PRINTS" id="PR00237">
    <property type="entry name" value="GPCRRHODOPSN"/>
</dbReference>
<keyword evidence="10" id="KW-1185">Reference proteome</keyword>
<feature type="transmembrane region" description="Helical" evidence="8">
    <location>
        <begin position="40"/>
        <end position="59"/>
    </location>
</feature>
<dbReference type="GeneID" id="129922657"/>
<protein>
    <submittedName>
        <fullName evidence="11">Uncharacterized protein LOC129922657 isoform X2</fullName>
    </submittedName>
</protein>
<keyword evidence="3 8" id="KW-1133">Transmembrane helix</keyword>
<dbReference type="InterPro" id="IPR017452">
    <property type="entry name" value="GPCR_Rhodpsn_7TM"/>
</dbReference>
<evidence type="ECO:0000256" key="3">
    <source>
        <dbReference type="ARBA" id="ARBA00022989"/>
    </source>
</evidence>
<gene>
    <name evidence="11" type="primary">LOC129922657</name>
</gene>
<evidence type="ECO:0000256" key="5">
    <source>
        <dbReference type="ARBA" id="ARBA00023136"/>
    </source>
</evidence>
<evidence type="ECO:0000256" key="1">
    <source>
        <dbReference type="ARBA" id="ARBA00004141"/>
    </source>
</evidence>
<reference evidence="11" key="1">
    <citation type="submission" date="2025-08" db="UniProtKB">
        <authorList>
            <consortium name="RefSeq"/>
        </authorList>
    </citation>
    <scope>IDENTIFICATION</scope>
</reference>
<feature type="transmembrane region" description="Helical" evidence="8">
    <location>
        <begin position="156"/>
        <end position="180"/>
    </location>
</feature>
<dbReference type="Gene3D" id="1.20.1070.10">
    <property type="entry name" value="Rhodopsin 7-helix transmembrane proteins"/>
    <property type="match status" value="2"/>
</dbReference>
<keyword evidence="7" id="KW-0807">Transducer</keyword>
<keyword evidence="4" id="KW-0297">G-protein coupled receptor</keyword>
<evidence type="ECO:0000313" key="11">
    <source>
        <dbReference type="RefSeq" id="XP_055865326.1"/>
    </source>
</evidence>
<name>A0A9W2YRD0_BIOGL</name>
<dbReference type="PROSITE" id="PS50262">
    <property type="entry name" value="G_PROTEIN_RECEP_F1_2"/>
    <property type="match status" value="1"/>
</dbReference>
<feature type="transmembrane region" description="Helical" evidence="8">
    <location>
        <begin position="245"/>
        <end position="267"/>
    </location>
</feature>
<feature type="transmembrane region" description="Helical" evidence="8">
    <location>
        <begin position="201"/>
        <end position="225"/>
    </location>
</feature>
<proteinExistence type="predicted"/>
<feature type="transmembrane region" description="Helical" evidence="8">
    <location>
        <begin position="71"/>
        <end position="93"/>
    </location>
</feature>
<dbReference type="Proteomes" id="UP001165740">
    <property type="component" value="Chromosome 14"/>
</dbReference>
<dbReference type="InterPro" id="IPR000276">
    <property type="entry name" value="GPCR_Rhodpsn"/>
</dbReference>
<dbReference type="GO" id="GO:0005886">
    <property type="term" value="C:plasma membrane"/>
    <property type="evidence" value="ECO:0007669"/>
    <property type="project" value="TreeGrafter"/>
</dbReference>
<feature type="domain" description="G-protein coupled receptors family 1 profile" evidence="9">
    <location>
        <begin position="81"/>
        <end position="264"/>
    </location>
</feature>